<dbReference type="EMBL" id="SEWG01000002">
    <property type="protein sequence ID" value="RYU91401.1"/>
    <property type="molecule type" value="Genomic_DNA"/>
</dbReference>
<accession>A0A4Q5LPQ9</accession>
<evidence type="ECO:0000313" key="1">
    <source>
        <dbReference type="EMBL" id="RYU91401.1"/>
    </source>
</evidence>
<name>A0A4Q5LPQ9_9SPHI</name>
<protein>
    <submittedName>
        <fullName evidence="1">Uncharacterized protein</fullName>
    </submittedName>
</protein>
<dbReference type="RefSeq" id="WP_129875660.1">
    <property type="nucleotide sequence ID" value="NZ_SEWG01000002.1"/>
</dbReference>
<reference evidence="1 2" key="1">
    <citation type="submission" date="2019-02" db="EMBL/GenBank/DDBJ databases">
        <title>Bacterial novel species Mucilaginibacter sp. 17JY9-4 isolated from soil.</title>
        <authorList>
            <person name="Jung H.-Y."/>
        </authorList>
    </citation>
    <scope>NUCLEOTIDE SEQUENCE [LARGE SCALE GENOMIC DNA]</scope>
    <source>
        <strain evidence="1 2">17JY9-4</strain>
    </source>
</reference>
<dbReference type="Proteomes" id="UP000293331">
    <property type="component" value="Unassembled WGS sequence"/>
</dbReference>
<keyword evidence="2" id="KW-1185">Reference proteome</keyword>
<proteinExistence type="predicted"/>
<comment type="caution">
    <text evidence="1">The sequence shown here is derived from an EMBL/GenBank/DDBJ whole genome shotgun (WGS) entry which is preliminary data.</text>
</comment>
<dbReference type="AlphaFoldDB" id="A0A4Q5LPQ9"/>
<evidence type="ECO:0000313" key="2">
    <source>
        <dbReference type="Proteomes" id="UP000293331"/>
    </source>
</evidence>
<organism evidence="1 2">
    <name type="scientific">Mucilaginibacter terrigena</name>
    <dbReference type="NCBI Taxonomy" id="2492395"/>
    <lineage>
        <taxon>Bacteria</taxon>
        <taxon>Pseudomonadati</taxon>
        <taxon>Bacteroidota</taxon>
        <taxon>Sphingobacteriia</taxon>
        <taxon>Sphingobacteriales</taxon>
        <taxon>Sphingobacteriaceae</taxon>
        <taxon>Mucilaginibacter</taxon>
    </lineage>
</organism>
<sequence length="62" mass="7036">MNSKDFIIGKLKLIQKKHPSYFKEHNVSILDCVVIKGTDAAFITITNSGLPFDIKWMIVTLN</sequence>
<gene>
    <name evidence="1" type="ORF">EWM62_05520</name>
</gene>